<proteinExistence type="predicted"/>
<dbReference type="PANTHER" id="PTHR43205:SF23">
    <property type="entry name" value="OXIDOREDUCTASE P1, PUTATIVE, EXPRESSED-RELATED"/>
    <property type="match status" value="1"/>
</dbReference>
<keyword evidence="2" id="KW-1185">Reference proteome</keyword>
<dbReference type="EnsemblPlants" id="LPERR11G07620.1">
    <property type="protein sequence ID" value="LPERR11G07620.1"/>
    <property type="gene ID" value="LPERR11G07620"/>
</dbReference>
<evidence type="ECO:0000313" key="2">
    <source>
        <dbReference type="Proteomes" id="UP000032180"/>
    </source>
</evidence>
<reference evidence="2" key="2">
    <citation type="submission" date="2013-12" db="EMBL/GenBank/DDBJ databases">
        <authorList>
            <person name="Yu Y."/>
            <person name="Lee S."/>
            <person name="de Baynast K."/>
            <person name="Wissotski M."/>
            <person name="Liu L."/>
            <person name="Talag J."/>
            <person name="Goicoechea J."/>
            <person name="Angelova A."/>
            <person name="Jetty R."/>
            <person name="Kudrna D."/>
            <person name="Golser W."/>
            <person name="Rivera L."/>
            <person name="Zhang J."/>
            <person name="Wing R."/>
        </authorList>
    </citation>
    <scope>NUCLEOTIDE SEQUENCE</scope>
</reference>
<reference evidence="1 2" key="1">
    <citation type="submission" date="2012-08" db="EMBL/GenBank/DDBJ databases">
        <title>Oryza genome evolution.</title>
        <authorList>
            <person name="Wing R.A."/>
        </authorList>
    </citation>
    <scope>NUCLEOTIDE SEQUENCE</scope>
</reference>
<dbReference type="AlphaFoldDB" id="A0A0D9XQX7"/>
<protein>
    <recommendedName>
        <fullName evidence="3">Alcohol dehydrogenase-like C-terminal domain-containing protein</fullName>
    </recommendedName>
</protein>
<evidence type="ECO:0008006" key="3">
    <source>
        <dbReference type="Google" id="ProtNLM"/>
    </source>
</evidence>
<dbReference type="Gramene" id="LPERR11G07620.1">
    <property type="protein sequence ID" value="LPERR11G07620.1"/>
    <property type="gene ID" value="LPERR11G07620"/>
</dbReference>
<dbReference type="Gene3D" id="3.40.50.720">
    <property type="entry name" value="NAD(P)-binding Rossmann-like Domain"/>
    <property type="match status" value="1"/>
</dbReference>
<dbReference type="SUPFAM" id="SSF51735">
    <property type="entry name" value="NAD(P)-binding Rossmann-fold domains"/>
    <property type="match status" value="1"/>
</dbReference>
<reference evidence="1" key="3">
    <citation type="submission" date="2015-04" db="UniProtKB">
        <authorList>
            <consortium name="EnsemblPlants"/>
        </authorList>
    </citation>
    <scope>IDENTIFICATION</scope>
</reference>
<accession>A0A0D9XQX7</accession>
<dbReference type="Proteomes" id="UP000032180">
    <property type="component" value="Chromosome 11"/>
</dbReference>
<dbReference type="HOGENOM" id="CLU_1909685_0_0_1"/>
<organism evidence="1 2">
    <name type="scientific">Leersia perrieri</name>
    <dbReference type="NCBI Taxonomy" id="77586"/>
    <lineage>
        <taxon>Eukaryota</taxon>
        <taxon>Viridiplantae</taxon>
        <taxon>Streptophyta</taxon>
        <taxon>Embryophyta</taxon>
        <taxon>Tracheophyta</taxon>
        <taxon>Spermatophyta</taxon>
        <taxon>Magnoliopsida</taxon>
        <taxon>Liliopsida</taxon>
        <taxon>Poales</taxon>
        <taxon>Poaceae</taxon>
        <taxon>BOP clade</taxon>
        <taxon>Oryzoideae</taxon>
        <taxon>Oryzeae</taxon>
        <taxon>Oryzinae</taxon>
        <taxon>Leersia</taxon>
    </lineage>
</organism>
<evidence type="ECO:0000313" key="1">
    <source>
        <dbReference type="EnsemblPlants" id="LPERR11G07620.1"/>
    </source>
</evidence>
<sequence>MLKINHPICHSYYTGGSRVSLHTPSGFFEVGKAKTKFWFDNTFNYLKEVSKLAGTLWWYLPHCIDIYYDNVGGEMLDAALLNMQRGGRVWSMISHDNLYEPKGVRNLQFVILNRVQLEGFSVLYHFGMYAKFD</sequence>
<dbReference type="GO" id="GO:0032440">
    <property type="term" value="F:2-alkenal reductase [NAD(P)H] activity"/>
    <property type="evidence" value="ECO:0007669"/>
    <property type="project" value="TreeGrafter"/>
</dbReference>
<dbReference type="InterPro" id="IPR045010">
    <property type="entry name" value="MDR_fam"/>
</dbReference>
<dbReference type="InterPro" id="IPR036291">
    <property type="entry name" value="NAD(P)-bd_dom_sf"/>
</dbReference>
<name>A0A0D9XQX7_9ORYZ</name>
<dbReference type="STRING" id="77586.A0A0D9XQX7"/>
<dbReference type="PANTHER" id="PTHR43205">
    <property type="entry name" value="PROSTAGLANDIN REDUCTASE"/>
    <property type="match status" value="1"/>
</dbReference>
<dbReference type="eggNOG" id="KOG1196">
    <property type="taxonomic scope" value="Eukaryota"/>
</dbReference>